<feature type="region of interest" description="Disordered" evidence="2">
    <location>
        <begin position="362"/>
        <end position="383"/>
    </location>
</feature>
<evidence type="ECO:0000313" key="3">
    <source>
        <dbReference type="EMBL" id="MFD2112474.1"/>
    </source>
</evidence>
<dbReference type="Pfam" id="PF13181">
    <property type="entry name" value="TPR_8"/>
    <property type="match status" value="1"/>
</dbReference>
<dbReference type="InterPro" id="IPR011990">
    <property type="entry name" value="TPR-like_helical_dom_sf"/>
</dbReference>
<reference evidence="4" key="1">
    <citation type="journal article" date="2019" name="Int. J. Syst. Evol. Microbiol.">
        <title>The Global Catalogue of Microorganisms (GCM) 10K type strain sequencing project: providing services to taxonomists for standard genome sequencing and annotation.</title>
        <authorList>
            <consortium name="The Broad Institute Genomics Platform"/>
            <consortium name="The Broad Institute Genome Sequencing Center for Infectious Disease"/>
            <person name="Wu L."/>
            <person name="Ma J."/>
        </authorList>
    </citation>
    <scope>NUCLEOTIDE SEQUENCE [LARGE SCALE GENOMIC DNA]</scope>
    <source>
        <strain evidence="4">KACC 12597</strain>
    </source>
</reference>
<dbReference type="RefSeq" id="WP_386026791.1">
    <property type="nucleotide sequence ID" value="NZ_JBHUHX010000027.1"/>
</dbReference>
<dbReference type="SMART" id="SM00028">
    <property type="entry name" value="TPR"/>
    <property type="match status" value="2"/>
</dbReference>
<feature type="repeat" description="TPR" evidence="1">
    <location>
        <begin position="217"/>
        <end position="250"/>
    </location>
</feature>
<gene>
    <name evidence="3" type="ORF">ACFSJC_11540</name>
</gene>
<evidence type="ECO:0000256" key="2">
    <source>
        <dbReference type="SAM" id="MobiDB-lite"/>
    </source>
</evidence>
<keyword evidence="4" id="KW-1185">Reference proteome</keyword>
<proteinExistence type="predicted"/>
<dbReference type="InterPro" id="IPR004027">
    <property type="entry name" value="SEC_C_motif"/>
</dbReference>
<evidence type="ECO:0000256" key="1">
    <source>
        <dbReference type="PROSITE-ProRule" id="PRU00339"/>
    </source>
</evidence>
<accession>A0ABW4YBN7</accession>
<dbReference type="PROSITE" id="PS50005">
    <property type="entry name" value="TPR"/>
    <property type="match status" value="1"/>
</dbReference>
<dbReference type="Pfam" id="PF02810">
    <property type="entry name" value="SEC-C"/>
    <property type="match status" value="1"/>
</dbReference>
<comment type="caution">
    <text evidence="3">The sequence shown here is derived from an EMBL/GenBank/DDBJ whole genome shotgun (WGS) entry which is preliminary data.</text>
</comment>
<protein>
    <submittedName>
        <fullName evidence="3">SEC-C metal-binding domain-containing protein</fullName>
    </submittedName>
</protein>
<organism evidence="3 4">
    <name type="scientific">Thiorhodococcus fuscus</name>
    <dbReference type="NCBI Taxonomy" id="527200"/>
    <lineage>
        <taxon>Bacteria</taxon>
        <taxon>Pseudomonadati</taxon>
        <taxon>Pseudomonadota</taxon>
        <taxon>Gammaproteobacteria</taxon>
        <taxon>Chromatiales</taxon>
        <taxon>Chromatiaceae</taxon>
        <taxon>Thiorhodococcus</taxon>
    </lineage>
</organism>
<sequence>MFHHETVDAERFEQVIVQAIRQILERPDPEHFLHWARSNIPGILGLSDDFLSDFEAHRLATLLGTVIWNATPQRANGFRPLPIDPPDAEAPCPCGSGLRYQDCCGNLGDMPMLSTELIWEILLDEISERSLREALSLNAIPGPLLAKIADRWLDEDRPGRAVALLEPLFSGSLSDLGAAYEPALDILCDAYDRLDHWRKKLNFLDRVCAEGSRSLQAAAWQRRSTIHIDEGDFAQAQSAFTSALRCDPDNPSTALLEITLLAAQHNDRLARERARFWLHRFRRQGYRDESFMDFLERAVADPQEAMVNSHADALDPQLVDWHDWVGLVLGRPLPDYGLASARIESPRRDSTQMELFVAIEDTSPDADEPDRSNSPAPDPSTLVSGLAVEVRPSAALRRMEALWRALYPGSKPHSTHLSLIEGADVWGEPGWLDYVLAHPEVTDSLDVLDDLATALYEHPESALPWVAHALMRPLLDRAWAILEQLLPPEDPRILPWSAPANRPALRLLFRRYLSQVQEGESKAAVFTLETLLRLNPQDNHGVRAELMNHYLRDGEDEQALILARRFPGDLLADLAYGEVLALYRLGREERARFVLNTAVRRLPRIPYYLTRKRIKQPRLNPLGITPGGDDQAWLYREAMRDVWEAEPGILAWLKRFSA</sequence>
<dbReference type="EMBL" id="JBHUHX010000027">
    <property type="protein sequence ID" value="MFD2112474.1"/>
    <property type="molecule type" value="Genomic_DNA"/>
</dbReference>
<dbReference type="Proteomes" id="UP001597337">
    <property type="component" value="Unassembled WGS sequence"/>
</dbReference>
<keyword evidence="1" id="KW-0802">TPR repeat</keyword>
<dbReference type="SUPFAM" id="SSF103642">
    <property type="entry name" value="Sec-C motif"/>
    <property type="match status" value="1"/>
</dbReference>
<evidence type="ECO:0000313" key="4">
    <source>
        <dbReference type="Proteomes" id="UP001597337"/>
    </source>
</evidence>
<dbReference type="InterPro" id="IPR019734">
    <property type="entry name" value="TPR_rpt"/>
</dbReference>
<dbReference type="Gene3D" id="1.25.40.10">
    <property type="entry name" value="Tetratricopeptide repeat domain"/>
    <property type="match status" value="1"/>
</dbReference>
<name>A0ABW4YBN7_9GAMM</name>
<dbReference type="SUPFAM" id="SSF48452">
    <property type="entry name" value="TPR-like"/>
    <property type="match status" value="2"/>
</dbReference>